<proteinExistence type="predicted"/>
<dbReference type="EMBL" id="CP029463">
    <property type="protein sequence ID" value="AWM12920.1"/>
    <property type="molecule type" value="Genomic_DNA"/>
</dbReference>
<evidence type="ECO:0000313" key="4">
    <source>
        <dbReference type="Proteomes" id="UP000245429"/>
    </source>
</evidence>
<feature type="chain" id="PRO_5015897161" description="Signal peptidase" evidence="2">
    <location>
        <begin position="24"/>
        <end position="68"/>
    </location>
</feature>
<keyword evidence="4" id="KW-1185">Reference proteome</keyword>
<keyword evidence="1" id="KW-1133">Transmembrane helix</keyword>
<dbReference type="AlphaFoldDB" id="A0A2U8QRY3"/>
<reference evidence="3 4" key="1">
    <citation type="submission" date="2018-05" db="EMBL/GenBank/DDBJ databases">
        <title>Flavobacterium sp. MEBiC07310.</title>
        <authorList>
            <person name="Baek K."/>
        </authorList>
    </citation>
    <scope>NUCLEOTIDE SEQUENCE [LARGE SCALE GENOMIC DNA]</scope>
    <source>
        <strain evidence="3 4">MEBiC07310</strain>
    </source>
</reference>
<feature type="transmembrane region" description="Helical" evidence="1">
    <location>
        <begin position="41"/>
        <end position="58"/>
    </location>
</feature>
<name>A0A2U8QRY3_9FLAO</name>
<keyword evidence="1" id="KW-0472">Membrane</keyword>
<evidence type="ECO:0008006" key="5">
    <source>
        <dbReference type="Google" id="ProtNLM"/>
    </source>
</evidence>
<evidence type="ECO:0000313" key="3">
    <source>
        <dbReference type="EMBL" id="AWM12920.1"/>
    </source>
</evidence>
<dbReference type="Proteomes" id="UP000245429">
    <property type="component" value="Chromosome"/>
</dbReference>
<dbReference type="OrthoDB" id="1375790at2"/>
<dbReference type="RefSeq" id="WP_109568328.1">
    <property type="nucleotide sequence ID" value="NZ_CP029463.1"/>
</dbReference>
<feature type="signal peptide" evidence="2">
    <location>
        <begin position="1"/>
        <end position="23"/>
    </location>
</feature>
<dbReference type="KEGG" id="fse:DI487_02920"/>
<accession>A0A2U8QRY3</accession>
<organism evidence="3 4">
    <name type="scientific">Flavobacterium sediminis</name>
    <dbReference type="NCBI Taxonomy" id="2201181"/>
    <lineage>
        <taxon>Bacteria</taxon>
        <taxon>Pseudomonadati</taxon>
        <taxon>Bacteroidota</taxon>
        <taxon>Flavobacteriia</taxon>
        <taxon>Flavobacteriales</taxon>
        <taxon>Flavobacteriaceae</taxon>
        <taxon>Flavobacterium</taxon>
    </lineage>
</organism>
<gene>
    <name evidence="3" type="ORF">DI487_02920</name>
</gene>
<keyword evidence="1" id="KW-0812">Transmembrane</keyword>
<sequence>MKPLLVKLYVSLFVLLIGFDSTAQSSGVLADGDPPSAPIDNQMIWLAIVGIVFAFYFFNQKKVILNNK</sequence>
<protein>
    <recommendedName>
        <fullName evidence="5">Signal peptidase</fullName>
    </recommendedName>
</protein>
<keyword evidence="2" id="KW-0732">Signal</keyword>
<evidence type="ECO:0000256" key="2">
    <source>
        <dbReference type="SAM" id="SignalP"/>
    </source>
</evidence>
<evidence type="ECO:0000256" key="1">
    <source>
        <dbReference type="SAM" id="Phobius"/>
    </source>
</evidence>